<sequence length="110" mass="12817">MSKNTEDKKREKGFMDQVDSKERQMLHARNEEKRSEWRGFGTFGMVGWSVAVPTVLGAVVGVWLDQRYPQTFSWTLTLLLAGLFVGCVLAWQWIDKENKSMHEHKNKKDE</sequence>
<feature type="transmembrane region" description="Helical" evidence="1">
    <location>
        <begin position="39"/>
        <end position="64"/>
    </location>
</feature>
<name>A0ABS5WDX6_9FLAO</name>
<dbReference type="Pfam" id="PF09527">
    <property type="entry name" value="ATPase_gene1"/>
    <property type="match status" value="1"/>
</dbReference>
<keyword evidence="1" id="KW-0472">Membrane</keyword>
<gene>
    <name evidence="2" type="ORF">HW347_09975</name>
</gene>
<keyword evidence="3" id="KW-1185">Reference proteome</keyword>
<dbReference type="EMBL" id="JACATN010000003">
    <property type="protein sequence ID" value="MBT2161595.1"/>
    <property type="molecule type" value="Genomic_DNA"/>
</dbReference>
<organism evidence="2 3">
    <name type="scientific">Zobellia barbeyronii</name>
    <dbReference type="NCBI Taxonomy" id="2748009"/>
    <lineage>
        <taxon>Bacteria</taxon>
        <taxon>Pseudomonadati</taxon>
        <taxon>Bacteroidota</taxon>
        <taxon>Flavobacteriia</taxon>
        <taxon>Flavobacteriales</taxon>
        <taxon>Flavobacteriaceae</taxon>
        <taxon>Zobellia</taxon>
    </lineage>
</organism>
<dbReference type="InterPro" id="IPR032820">
    <property type="entry name" value="ATPase_put"/>
</dbReference>
<proteinExistence type="predicted"/>
<keyword evidence="1" id="KW-0812">Transmembrane</keyword>
<protein>
    <submittedName>
        <fullName evidence="2">AtpZ/AtpI family protein</fullName>
    </submittedName>
</protein>
<dbReference type="NCBIfam" id="TIGR02230">
    <property type="entry name" value="ATPase_gene1"/>
    <property type="match status" value="1"/>
</dbReference>
<dbReference type="RefSeq" id="WP_214611747.1">
    <property type="nucleotide sequence ID" value="NZ_JACATN010000003.1"/>
</dbReference>
<keyword evidence="1" id="KW-1133">Transmembrane helix</keyword>
<reference evidence="3" key="1">
    <citation type="submission" date="2023-07" db="EMBL/GenBank/DDBJ databases">
        <title>Zobellia barbeyronii sp. nov., a new marine flavobacterium, isolated from green and red algae.</title>
        <authorList>
            <person name="Nedashkovskaya O.I."/>
            <person name="Otstavnykh N."/>
            <person name="Zhukova N."/>
            <person name="Guzev K."/>
            <person name="Chausova V."/>
            <person name="Tekutyeva L."/>
            <person name="Mikhailov V."/>
            <person name="Isaeva M."/>
        </authorList>
    </citation>
    <scope>NUCLEOTIDE SEQUENCE [LARGE SCALE GENOMIC DNA]</scope>
    <source>
        <strain evidence="3">KMM 6746</strain>
    </source>
</reference>
<feature type="transmembrane region" description="Helical" evidence="1">
    <location>
        <begin position="76"/>
        <end position="94"/>
    </location>
</feature>
<evidence type="ECO:0000256" key="1">
    <source>
        <dbReference type="SAM" id="Phobius"/>
    </source>
</evidence>
<dbReference type="Proteomes" id="UP000740413">
    <property type="component" value="Unassembled WGS sequence"/>
</dbReference>
<accession>A0ABS5WDX6</accession>
<evidence type="ECO:0000313" key="3">
    <source>
        <dbReference type="Proteomes" id="UP000740413"/>
    </source>
</evidence>
<dbReference type="InterPro" id="IPR011744">
    <property type="entry name" value="ATPase_gene1"/>
</dbReference>
<evidence type="ECO:0000313" key="2">
    <source>
        <dbReference type="EMBL" id="MBT2161595.1"/>
    </source>
</evidence>
<comment type="caution">
    <text evidence="2">The sequence shown here is derived from an EMBL/GenBank/DDBJ whole genome shotgun (WGS) entry which is preliminary data.</text>
</comment>